<dbReference type="GeneID" id="36331549"/>
<dbReference type="AlphaFoldDB" id="A0A1X6MRC9"/>
<reference evidence="1 2" key="1">
    <citation type="submission" date="2017-04" db="EMBL/GenBank/DDBJ databases">
        <title>Genome Sequence of the Model Brown-Rot Fungus Postia placenta SB12.</title>
        <authorList>
            <consortium name="DOE Joint Genome Institute"/>
            <person name="Gaskell J."/>
            <person name="Kersten P."/>
            <person name="Larrondo L.F."/>
            <person name="Canessa P."/>
            <person name="Martinez D."/>
            <person name="Hibbett D."/>
            <person name="Schmoll M."/>
            <person name="Kubicek C.P."/>
            <person name="Martinez A.T."/>
            <person name="Yadav J."/>
            <person name="Master E."/>
            <person name="Magnuson J.K."/>
            <person name="James T."/>
            <person name="Yaver D."/>
            <person name="Berka R."/>
            <person name="Labutti K."/>
            <person name="Lipzen A."/>
            <person name="Aerts A."/>
            <person name="Barry K."/>
            <person name="Henrissat B."/>
            <person name="Blanchette R."/>
            <person name="Grigoriev I."/>
            <person name="Cullen D."/>
        </authorList>
    </citation>
    <scope>NUCLEOTIDE SEQUENCE [LARGE SCALE GENOMIC DNA]</scope>
    <source>
        <strain evidence="1 2">MAD-698-R-SB12</strain>
    </source>
</reference>
<dbReference type="RefSeq" id="XP_024335732.1">
    <property type="nucleotide sequence ID" value="XM_024486600.1"/>
</dbReference>
<protein>
    <recommendedName>
        <fullName evidence="3">Protein kinase domain-containing protein</fullName>
    </recommendedName>
</protein>
<dbReference type="STRING" id="670580.A0A1X6MRC9"/>
<keyword evidence="2" id="KW-1185">Reference proteome</keyword>
<dbReference type="OrthoDB" id="5987198at2759"/>
<organism evidence="1 2">
    <name type="scientific">Postia placenta MAD-698-R-SB12</name>
    <dbReference type="NCBI Taxonomy" id="670580"/>
    <lineage>
        <taxon>Eukaryota</taxon>
        <taxon>Fungi</taxon>
        <taxon>Dikarya</taxon>
        <taxon>Basidiomycota</taxon>
        <taxon>Agaricomycotina</taxon>
        <taxon>Agaricomycetes</taxon>
        <taxon>Polyporales</taxon>
        <taxon>Adustoporiaceae</taxon>
        <taxon>Rhodonia</taxon>
    </lineage>
</organism>
<sequence>MAVTPEERRAVLVESHRLFSKRSNLELEWVDRQKFLQSRGYMLRSRYRPEWVPSWQGLDKLPIECEDGILLPLRPELTDATRISDGKLVYIKRVKTGDQESRIATMLSSPPLLNDPANHCVRVLDLFQDEDDAAVSYMVMPFLRLVDDPPFETVWDLLDLATQLLEVSANDSHCSYKNLMMDADALFPNGFHPIRKFSLPDGFTPAPWRSRKDMPIKYYYVDFGISVQIPPNTHAKLAVGPYGRDQEVPELSADIPYDPFKVDIFIIGNFFRRNLYDVFSNVDFFLPLIESMTRRRPESRPTAEEALSQWQIIRERVSHVHRAWRPRRRDEFWIEKVAYDTYSLFEGMYRAGKWLFNQASSGT</sequence>
<dbReference type="InterPro" id="IPR011009">
    <property type="entry name" value="Kinase-like_dom_sf"/>
</dbReference>
<accession>A0A1X6MRC9</accession>
<gene>
    <name evidence="1" type="ORF">POSPLADRAFT_1151938</name>
</gene>
<dbReference type="SUPFAM" id="SSF56112">
    <property type="entry name" value="Protein kinase-like (PK-like)"/>
    <property type="match status" value="1"/>
</dbReference>
<dbReference type="Proteomes" id="UP000194127">
    <property type="component" value="Unassembled WGS sequence"/>
</dbReference>
<evidence type="ECO:0008006" key="3">
    <source>
        <dbReference type="Google" id="ProtNLM"/>
    </source>
</evidence>
<name>A0A1X6MRC9_9APHY</name>
<evidence type="ECO:0000313" key="2">
    <source>
        <dbReference type="Proteomes" id="UP000194127"/>
    </source>
</evidence>
<proteinExistence type="predicted"/>
<evidence type="ECO:0000313" key="1">
    <source>
        <dbReference type="EMBL" id="OSX58938.1"/>
    </source>
</evidence>
<dbReference type="EMBL" id="KZ110603">
    <property type="protein sequence ID" value="OSX58938.1"/>
    <property type="molecule type" value="Genomic_DNA"/>
</dbReference>